<protein>
    <submittedName>
        <fullName evidence="1">Uncharacterized protein</fullName>
    </submittedName>
</protein>
<dbReference type="EMBL" id="PYDT01000001">
    <property type="protein sequence ID" value="THU73933.1"/>
    <property type="molecule type" value="Genomic_DNA"/>
</dbReference>
<gene>
    <name evidence="1" type="ORF">C4D60_Mb04t28070</name>
</gene>
<dbReference type="AlphaFoldDB" id="A0A4S8KFD3"/>
<sequence length="130" mass="14527">MGQKVMLGCPHGPAPFALNLVSESSQEVVATKVSSSSSSSSSSLPKSYSPAPLCSFESFGRFLFCDAFCLNGQTSTKLDCKRLEVKDIMLHMNNGFSSTKPKILFRKTFITWWRQDVQVMLFDTHRSENF</sequence>
<keyword evidence="2" id="KW-1185">Reference proteome</keyword>
<reference evidence="1 2" key="1">
    <citation type="journal article" date="2019" name="Nat. Plants">
        <title>Genome sequencing of Musa balbisiana reveals subgenome evolution and function divergence in polyploid bananas.</title>
        <authorList>
            <person name="Yao X."/>
        </authorList>
    </citation>
    <scope>NUCLEOTIDE SEQUENCE [LARGE SCALE GENOMIC DNA]</scope>
    <source>
        <strain evidence="2">cv. DH-PKW</strain>
        <tissue evidence="1">Leaves</tissue>
    </source>
</reference>
<comment type="caution">
    <text evidence="1">The sequence shown here is derived from an EMBL/GenBank/DDBJ whole genome shotgun (WGS) entry which is preliminary data.</text>
</comment>
<organism evidence="1 2">
    <name type="scientific">Musa balbisiana</name>
    <name type="common">Banana</name>
    <dbReference type="NCBI Taxonomy" id="52838"/>
    <lineage>
        <taxon>Eukaryota</taxon>
        <taxon>Viridiplantae</taxon>
        <taxon>Streptophyta</taxon>
        <taxon>Embryophyta</taxon>
        <taxon>Tracheophyta</taxon>
        <taxon>Spermatophyta</taxon>
        <taxon>Magnoliopsida</taxon>
        <taxon>Liliopsida</taxon>
        <taxon>Zingiberales</taxon>
        <taxon>Musaceae</taxon>
        <taxon>Musa</taxon>
    </lineage>
</organism>
<name>A0A4S8KFD3_MUSBA</name>
<accession>A0A4S8KFD3</accession>
<proteinExistence type="predicted"/>
<evidence type="ECO:0000313" key="2">
    <source>
        <dbReference type="Proteomes" id="UP000317650"/>
    </source>
</evidence>
<evidence type="ECO:0000313" key="1">
    <source>
        <dbReference type="EMBL" id="THU73933.1"/>
    </source>
</evidence>
<dbReference type="Proteomes" id="UP000317650">
    <property type="component" value="Chromosome 4"/>
</dbReference>